<gene>
    <name evidence="1" type="ORF">S101395_02789</name>
</gene>
<protein>
    <submittedName>
        <fullName evidence="1">Uncharacterized protein</fullName>
    </submittedName>
</protein>
<dbReference type="Proteomes" id="UP000196877">
    <property type="component" value="Chromosome"/>
</dbReference>
<organism evidence="1 2">
    <name type="scientific">Bacillus sonorensis</name>
    <dbReference type="NCBI Taxonomy" id="119858"/>
    <lineage>
        <taxon>Bacteria</taxon>
        <taxon>Bacillati</taxon>
        <taxon>Bacillota</taxon>
        <taxon>Bacilli</taxon>
        <taxon>Bacillales</taxon>
        <taxon>Bacillaceae</taxon>
        <taxon>Bacillus</taxon>
    </lineage>
</organism>
<evidence type="ECO:0000313" key="1">
    <source>
        <dbReference type="EMBL" id="ASB89296.1"/>
    </source>
</evidence>
<proteinExistence type="predicted"/>
<reference evidence="1 2" key="1">
    <citation type="submission" date="2017-06" db="EMBL/GenBank/DDBJ databases">
        <title>Genome sequence of Bacillus sonorensis strain SRCM101395.</title>
        <authorList>
            <person name="Cho S.H."/>
        </authorList>
    </citation>
    <scope>NUCLEOTIDE SEQUENCE [LARGE SCALE GENOMIC DNA]</scope>
    <source>
        <strain evidence="1 2">SRCM101395</strain>
    </source>
</reference>
<sequence length="57" mass="6554">MRVYVVMANNELMSICGDEQTAKWEKEMIELGGEQKVVIKECGVVSYDEDYHNANKK</sequence>
<accession>A0ABN5AF62</accession>
<dbReference type="EMBL" id="CP021920">
    <property type="protein sequence ID" value="ASB89296.1"/>
    <property type="molecule type" value="Genomic_DNA"/>
</dbReference>
<dbReference type="GeneID" id="92853266"/>
<dbReference type="RefSeq" id="WP_157678843.1">
    <property type="nucleotide sequence ID" value="NZ_CABJEH010000004.1"/>
</dbReference>
<name>A0ABN5AF62_9BACI</name>
<evidence type="ECO:0000313" key="2">
    <source>
        <dbReference type="Proteomes" id="UP000196877"/>
    </source>
</evidence>
<keyword evidence="2" id="KW-1185">Reference proteome</keyword>